<reference evidence="1 2" key="1">
    <citation type="journal article" date="2017" name="Int. J. Syst. Evol. Microbiol.">
        <title>Mycobacterium talmoniae sp. nov., a slowly growing mycobacterium isolated from human respiratory samples.</title>
        <authorList>
            <person name="Davidson R.M."/>
            <person name="DeGroote M.A."/>
            <person name="Marola J.L."/>
            <person name="Buss S."/>
            <person name="Jones V."/>
            <person name="McNeil M.R."/>
            <person name="Freifeld A.G."/>
            <person name="Elaine Epperson L."/>
            <person name="Hasan N.A."/>
            <person name="Jackson M."/>
            <person name="Iwen P.C."/>
            <person name="Salfinger M."/>
            <person name="Strong M."/>
        </authorList>
    </citation>
    <scope>NUCLEOTIDE SEQUENCE [LARGE SCALE GENOMIC DNA]</scope>
    <source>
        <strain evidence="1 2">ATCC BAA-2683</strain>
    </source>
</reference>
<evidence type="ECO:0000313" key="2">
    <source>
        <dbReference type="Proteomes" id="UP000238296"/>
    </source>
</evidence>
<dbReference type="AlphaFoldDB" id="A0A2S8BG87"/>
<comment type="caution">
    <text evidence="1">The sequence shown here is derived from an EMBL/GenBank/DDBJ whole genome shotgun (WGS) entry which is preliminary data.</text>
</comment>
<name>A0A2S8BG87_9MYCO</name>
<proteinExistence type="predicted"/>
<sequence>MSATDTAVLAALDWQTITCQCSGHECKRPARSQVEIHAVDHCGCPGTNAFGNVVELLCNECALVLRVQIEMQVRRLAMFGRPYCAVCRARIAVVGDVLRAVKAL</sequence>
<accession>A0A2S8BG87</accession>
<protein>
    <submittedName>
        <fullName evidence="1">Uncharacterized protein</fullName>
    </submittedName>
</protein>
<gene>
    <name evidence="1" type="ORF">C1Y40_04126</name>
</gene>
<dbReference type="EMBL" id="PPEA01000601">
    <property type="protein sequence ID" value="PQM45682.1"/>
    <property type="molecule type" value="Genomic_DNA"/>
</dbReference>
<dbReference type="Proteomes" id="UP000238296">
    <property type="component" value="Unassembled WGS sequence"/>
</dbReference>
<organism evidence="1 2">
    <name type="scientific">Mycobacterium talmoniae</name>
    <dbReference type="NCBI Taxonomy" id="1858794"/>
    <lineage>
        <taxon>Bacteria</taxon>
        <taxon>Bacillati</taxon>
        <taxon>Actinomycetota</taxon>
        <taxon>Actinomycetes</taxon>
        <taxon>Mycobacteriales</taxon>
        <taxon>Mycobacteriaceae</taxon>
        <taxon>Mycobacterium</taxon>
    </lineage>
</organism>
<evidence type="ECO:0000313" key="1">
    <source>
        <dbReference type="EMBL" id="PQM45682.1"/>
    </source>
</evidence>